<evidence type="ECO:0000313" key="1">
    <source>
        <dbReference type="Proteomes" id="UP000887565"/>
    </source>
</evidence>
<proteinExistence type="predicted"/>
<dbReference type="AlphaFoldDB" id="A0A915HK09"/>
<name>A0A915HK09_ROMCU</name>
<accession>A0A915HK09</accession>
<organism evidence="1 2">
    <name type="scientific">Romanomermis culicivorax</name>
    <name type="common">Nematode worm</name>
    <dbReference type="NCBI Taxonomy" id="13658"/>
    <lineage>
        <taxon>Eukaryota</taxon>
        <taxon>Metazoa</taxon>
        <taxon>Ecdysozoa</taxon>
        <taxon>Nematoda</taxon>
        <taxon>Enoplea</taxon>
        <taxon>Dorylaimia</taxon>
        <taxon>Mermithida</taxon>
        <taxon>Mermithoidea</taxon>
        <taxon>Mermithidae</taxon>
        <taxon>Romanomermis</taxon>
    </lineage>
</organism>
<dbReference type="WBParaSite" id="nRc.2.0.1.t02313-RA">
    <property type="protein sequence ID" value="nRc.2.0.1.t02313-RA"/>
    <property type="gene ID" value="nRc.2.0.1.g02313"/>
</dbReference>
<protein>
    <submittedName>
        <fullName evidence="2">Uncharacterized protein</fullName>
    </submittedName>
</protein>
<dbReference type="Proteomes" id="UP000887565">
    <property type="component" value="Unplaced"/>
</dbReference>
<reference evidence="2" key="1">
    <citation type="submission" date="2022-11" db="UniProtKB">
        <authorList>
            <consortium name="WormBaseParasite"/>
        </authorList>
    </citation>
    <scope>IDENTIFICATION</scope>
</reference>
<evidence type="ECO:0000313" key="2">
    <source>
        <dbReference type="WBParaSite" id="nRc.2.0.1.t02313-RA"/>
    </source>
</evidence>
<sequence>MPLCKVAIFASSDLLQKKEVKKQQEEKTIHNQFVNIFPTYNDKRHKHAELYKNYTEHHGYLK</sequence>
<keyword evidence="1" id="KW-1185">Reference proteome</keyword>